<dbReference type="FunFam" id="2.30.30.60:FF:000001">
    <property type="entry name" value="MscS Mechanosensitive ion channel"/>
    <property type="match status" value="1"/>
</dbReference>
<dbReference type="SUPFAM" id="SSF82861">
    <property type="entry name" value="Mechanosensitive channel protein MscS (YggB), transmembrane region"/>
    <property type="match status" value="1"/>
</dbReference>
<dbReference type="InterPro" id="IPR045276">
    <property type="entry name" value="YbiO_bact"/>
</dbReference>
<comment type="subcellular location">
    <subcellularLocation>
        <location evidence="1">Cell membrane</location>
        <topology evidence="1">Multi-pass membrane protein</topology>
    </subcellularLocation>
</comment>
<dbReference type="InterPro" id="IPR011014">
    <property type="entry name" value="MscS_channel_TM-2"/>
</dbReference>
<comment type="function">
    <text evidence="7">May play a role in resistance to osmotic downshock.</text>
</comment>
<dbReference type="Pfam" id="PF00924">
    <property type="entry name" value="MS_channel_2nd"/>
    <property type="match status" value="1"/>
</dbReference>
<evidence type="ECO:0000256" key="9">
    <source>
        <dbReference type="SAM" id="Phobius"/>
    </source>
</evidence>
<keyword evidence="4 9" id="KW-0812">Transmembrane</keyword>
<reference evidence="12 13" key="1">
    <citation type="journal article" date="2015" name="Genome Announc.">
        <title>Expanding the biotechnology potential of lactobacilli through comparative genomics of 213 strains and associated genera.</title>
        <authorList>
            <person name="Sun Z."/>
            <person name="Harris H.M."/>
            <person name="McCann A."/>
            <person name="Guo C."/>
            <person name="Argimon S."/>
            <person name="Zhang W."/>
            <person name="Yang X."/>
            <person name="Jeffery I.B."/>
            <person name="Cooney J.C."/>
            <person name="Kagawa T.F."/>
            <person name="Liu W."/>
            <person name="Song Y."/>
            <person name="Salvetti E."/>
            <person name="Wrobel A."/>
            <person name="Rasinkangas P."/>
            <person name="Parkhill J."/>
            <person name="Rea M.C."/>
            <person name="O'Sullivan O."/>
            <person name="Ritari J."/>
            <person name="Douillard F.P."/>
            <person name="Paul Ross R."/>
            <person name="Yang R."/>
            <person name="Briner A.E."/>
            <person name="Felis G.E."/>
            <person name="de Vos W.M."/>
            <person name="Barrangou R."/>
            <person name="Klaenhammer T.R."/>
            <person name="Caufield P.W."/>
            <person name="Cui Y."/>
            <person name="Zhang H."/>
            <person name="O'Toole P.W."/>
        </authorList>
    </citation>
    <scope>NUCLEOTIDE SEQUENCE [LARGE SCALE GENOMIC DNA]</scope>
    <source>
        <strain evidence="12 13">DSM 20335</strain>
    </source>
</reference>
<dbReference type="Gene3D" id="2.30.30.60">
    <property type="match status" value="1"/>
</dbReference>
<feature type="transmembrane region" description="Helical" evidence="9">
    <location>
        <begin position="79"/>
        <end position="97"/>
    </location>
</feature>
<dbReference type="Gene3D" id="3.30.70.100">
    <property type="match status" value="1"/>
</dbReference>
<comment type="similarity">
    <text evidence="2">Belongs to the MscS (TC 1.A.23) family.</text>
</comment>
<dbReference type="InterPro" id="IPR010920">
    <property type="entry name" value="LSM_dom_sf"/>
</dbReference>
<feature type="domain" description="Mechanosensitive ion channel transmembrane helices 2/3" evidence="11">
    <location>
        <begin position="79"/>
        <end position="119"/>
    </location>
</feature>
<evidence type="ECO:0000256" key="6">
    <source>
        <dbReference type="ARBA" id="ARBA00023136"/>
    </source>
</evidence>
<gene>
    <name evidence="12" type="ORF">FC84_GL000862</name>
</gene>
<keyword evidence="8" id="KW-0175">Coiled coil</keyword>
<feature type="coiled-coil region" evidence="8">
    <location>
        <begin position="195"/>
        <end position="222"/>
    </location>
</feature>
<dbReference type="EMBL" id="AYYK01000017">
    <property type="protein sequence ID" value="KRM78422.1"/>
    <property type="molecule type" value="Genomic_DNA"/>
</dbReference>
<keyword evidence="3" id="KW-1003">Cell membrane</keyword>
<dbReference type="STRING" id="1423738.FC84_GL000862"/>
<dbReference type="InterPro" id="IPR023408">
    <property type="entry name" value="MscS_beta-dom_sf"/>
</dbReference>
<proteinExistence type="inferred from homology"/>
<evidence type="ECO:0000256" key="7">
    <source>
        <dbReference type="ARBA" id="ARBA00059688"/>
    </source>
</evidence>
<keyword evidence="6 9" id="KW-0472">Membrane</keyword>
<evidence type="ECO:0000313" key="12">
    <source>
        <dbReference type="EMBL" id="KRM78422.1"/>
    </source>
</evidence>
<dbReference type="SUPFAM" id="SSF50182">
    <property type="entry name" value="Sm-like ribonucleoproteins"/>
    <property type="match status" value="1"/>
</dbReference>
<comment type="caution">
    <text evidence="12">The sequence shown here is derived from an EMBL/GenBank/DDBJ whole genome shotgun (WGS) entry which is preliminary data.</text>
</comment>
<dbReference type="InterPro" id="IPR006685">
    <property type="entry name" value="MscS_channel_2nd"/>
</dbReference>
<name>A0A0R2BR88_9LACO</name>
<keyword evidence="5 9" id="KW-1133">Transmembrane helix</keyword>
<feature type="transmembrane region" description="Helical" evidence="9">
    <location>
        <begin position="103"/>
        <end position="122"/>
    </location>
</feature>
<dbReference type="GO" id="GO:0008381">
    <property type="term" value="F:mechanosensitive monoatomic ion channel activity"/>
    <property type="evidence" value="ECO:0007669"/>
    <property type="project" value="InterPro"/>
</dbReference>
<evidence type="ECO:0000256" key="8">
    <source>
        <dbReference type="SAM" id="Coils"/>
    </source>
</evidence>
<accession>A0A0R2BR88</accession>
<dbReference type="Gene3D" id="1.10.287.1260">
    <property type="match status" value="1"/>
</dbReference>
<evidence type="ECO:0000259" key="11">
    <source>
        <dbReference type="Pfam" id="PF21088"/>
    </source>
</evidence>
<dbReference type="InterPro" id="IPR049142">
    <property type="entry name" value="MS_channel_1st"/>
</dbReference>
<dbReference type="GO" id="GO:0005886">
    <property type="term" value="C:plasma membrane"/>
    <property type="evidence" value="ECO:0007669"/>
    <property type="project" value="UniProtKB-SubCell"/>
</dbReference>
<evidence type="ECO:0000259" key="10">
    <source>
        <dbReference type="Pfam" id="PF00924"/>
    </source>
</evidence>
<dbReference type="PANTHER" id="PTHR30460:SF0">
    <property type="entry name" value="MODERATE CONDUCTANCE MECHANOSENSITIVE CHANNEL YBIO"/>
    <property type="match status" value="1"/>
</dbReference>
<evidence type="ECO:0000256" key="1">
    <source>
        <dbReference type="ARBA" id="ARBA00004651"/>
    </source>
</evidence>
<dbReference type="Pfam" id="PF21088">
    <property type="entry name" value="MS_channel_1st"/>
    <property type="match status" value="1"/>
</dbReference>
<organism evidence="12 13">
    <name type="scientific">Lapidilactobacillus dextrinicus DSM 20335</name>
    <dbReference type="NCBI Taxonomy" id="1423738"/>
    <lineage>
        <taxon>Bacteria</taxon>
        <taxon>Bacillati</taxon>
        <taxon>Bacillota</taxon>
        <taxon>Bacilli</taxon>
        <taxon>Lactobacillales</taxon>
        <taxon>Lactobacillaceae</taxon>
        <taxon>Lapidilactobacillus</taxon>
    </lineage>
</organism>
<dbReference type="Proteomes" id="UP000051813">
    <property type="component" value="Unassembled WGS sequence"/>
</dbReference>
<dbReference type="PATRIC" id="fig|1423738.3.peg.872"/>
<protein>
    <recommendedName>
        <fullName evidence="14">Small-conductance mechanosensitive channel</fullName>
    </recommendedName>
</protein>
<keyword evidence="13" id="KW-1185">Reference proteome</keyword>
<evidence type="ECO:0008006" key="14">
    <source>
        <dbReference type="Google" id="ProtNLM"/>
    </source>
</evidence>
<evidence type="ECO:0000256" key="2">
    <source>
        <dbReference type="ARBA" id="ARBA00008017"/>
    </source>
</evidence>
<feature type="domain" description="Mechanosensitive ion channel MscS" evidence="10">
    <location>
        <begin position="122"/>
        <end position="185"/>
    </location>
</feature>
<dbReference type="PANTHER" id="PTHR30460">
    <property type="entry name" value="MODERATE CONDUCTANCE MECHANOSENSITIVE CHANNEL YBIO"/>
    <property type="match status" value="1"/>
</dbReference>
<evidence type="ECO:0000313" key="13">
    <source>
        <dbReference type="Proteomes" id="UP000051813"/>
    </source>
</evidence>
<evidence type="ECO:0000256" key="5">
    <source>
        <dbReference type="ARBA" id="ARBA00022989"/>
    </source>
</evidence>
<evidence type="ECO:0000256" key="4">
    <source>
        <dbReference type="ARBA" id="ARBA00022692"/>
    </source>
</evidence>
<evidence type="ECO:0000256" key="3">
    <source>
        <dbReference type="ARBA" id="ARBA00022475"/>
    </source>
</evidence>
<sequence>MKRSSAILIIATVFDQFDWSKIGADILSKTIEIILISLLFYVLNILGQKLINQTTEHYLNKENTANNRISTIHSLLKNALFYTLLIFYIYTILTVFGVPVGTLIASAGIASLAIGLGAQGFVNDIVTGFFILVEQQFEVGDLVTISEINGTVTAMGLRTTQVRSSDGTLHYIPNRNISIVANFSRGHRQQMINLRIKSDTNIAELEQVLQQVNEQLYKTTDELLALPELLGVNVQPNGSLVYQIKINPKQGSEIAMQRLLISHYLPDLKKVGITLPTNTLNLQG</sequence>
<dbReference type="AlphaFoldDB" id="A0A0R2BR88"/>